<evidence type="ECO:0000256" key="1">
    <source>
        <dbReference type="ARBA" id="ARBA00004141"/>
    </source>
</evidence>
<keyword evidence="2 5" id="KW-0812">Transmembrane</keyword>
<evidence type="ECO:0000256" key="5">
    <source>
        <dbReference type="SAM" id="Phobius"/>
    </source>
</evidence>
<name>A0A2R6A8Q0_9ARCH</name>
<reference evidence="7 8" key="1">
    <citation type="submission" date="2017-04" db="EMBL/GenBank/DDBJ databases">
        <title>Novel microbial lineages endemic to geothermal iron-oxide mats fill important gaps in the evolutionary history of Archaea.</title>
        <authorList>
            <person name="Jay Z.J."/>
            <person name="Beam J.P."/>
            <person name="Dlakic M."/>
            <person name="Rusch D.B."/>
            <person name="Kozubal M.A."/>
            <person name="Inskeep W.P."/>
        </authorList>
    </citation>
    <scope>NUCLEOTIDE SEQUENCE [LARGE SCALE GENOMIC DNA]</scope>
    <source>
        <strain evidence="7">OSP_D</strain>
    </source>
</reference>
<feature type="transmembrane region" description="Helical" evidence="5">
    <location>
        <begin position="390"/>
        <end position="413"/>
    </location>
</feature>
<dbReference type="PANTHER" id="PTHR42770:SF7">
    <property type="entry name" value="MEMBRANE PROTEIN"/>
    <property type="match status" value="1"/>
</dbReference>
<feature type="transmembrane region" description="Helical" evidence="5">
    <location>
        <begin position="22"/>
        <end position="42"/>
    </location>
</feature>
<dbReference type="PIRSF" id="PIRSF006060">
    <property type="entry name" value="AA_transporter"/>
    <property type="match status" value="1"/>
</dbReference>
<sequence>MAGTFLRSATGLLREFGVVDAIWINLGLVGIFFSLTFIASTAPLTGGDPLLGGLMSLVFMFFVALAFSIVSIIIPRTAADYVFVSRYLSPAFGFVGNAGYFVATVPLFMGITIVTLESFGLSALFAYLGLATSNASLTSLASTLLTPQYEFLAGAVLTIVAGVLPIFGYKLFKVLSNIILPLILVAVAVMFVVLAVTPTSVALSRLTSFSGNPQLLQSISSFGASHNSPPPALYSFSNILALNAVYVVGFSYIISAIYIAGEVRQIRRNMPLAIIGTLLITFVIFYGSTALSYKTFGYQFLSNLYTMSILYSQSPFPVVPYLDFLTAAISNNLLIGSFIIIMATIQLFWYQTNAVFIGSRLLLSYSLDRILPAFLGDVNERFRAPIKGMVTCLVLGLIAGLVFVLPTTAAVAFLMSSAAVAIILLFPITVVGITLIVYRIRKSKEFEASPLKNSALGGALYWLSAILTIVYSLVVFYEYVTVPALFGFAGAFGLELIFVPIAVLFAIYFVSRFVNQKRGVNFAQIFKEIPPE</sequence>
<dbReference type="GO" id="GO:0016020">
    <property type="term" value="C:membrane"/>
    <property type="evidence" value="ECO:0007669"/>
    <property type="project" value="UniProtKB-SubCell"/>
</dbReference>
<evidence type="ECO:0000313" key="8">
    <source>
        <dbReference type="Proteomes" id="UP000240880"/>
    </source>
</evidence>
<evidence type="ECO:0000256" key="4">
    <source>
        <dbReference type="ARBA" id="ARBA00023136"/>
    </source>
</evidence>
<dbReference type="Proteomes" id="UP000240880">
    <property type="component" value="Unassembled WGS sequence"/>
</dbReference>
<accession>A0A2R6A8Q0</accession>
<feature type="transmembrane region" description="Helical" evidence="5">
    <location>
        <begin position="179"/>
        <end position="203"/>
    </location>
</feature>
<dbReference type="Pfam" id="PF00324">
    <property type="entry name" value="AA_permease"/>
    <property type="match status" value="1"/>
</dbReference>
<feature type="transmembrane region" description="Helical" evidence="5">
    <location>
        <begin position="272"/>
        <end position="293"/>
    </location>
</feature>
<dbReference type="GO" id="GO:0055085">
    <property type="term" value="P:transmembrane transport"/>
    <property type="evidence" value="ECO:0007669"/>
    <property type="project" value="InterPro"/>
</dbReference>
<keyword evidence="3 5" id="KW-1133">Transmembrane helix</keyword>
<gene>
    <name evidence="7" type="ORF">B9Q01_07000</name>
</gene>
<dbReference type="InterPro" id="IPR050367">
    <property type="entry name" value="APC_superfamily"/>
</dbReference>
<organism evidence="7 8">
    <name type="scientific">Candidatus Marsarchaeota G1 archaeon OSP_D</name>
    <dbReference type="NCBI Taxonomy" id="1978155"/>
    <lineage>
        <taxon>Archaea</taxon>
        <taxon>Candidatus Marsarchaeota</taxon>
        <taxon>Candidatus Marsarchaeota group 1</taxon>
    </lineage>
</organism>
<feature type="transmembrane region" description="Helical" evidence="5">
    <location>
        <begin position="151"/>
        <end position="172"/>
    </location>
</feature>
<feature type="transmembrane region" description="Helical" evidence="5">
    <location>
        <begin position="419"/>
        <end position="438"/>
    </location>
</feature>
<feature type="transmembrane region" description="Helical" evidence="5">
    <location>
        <begin position="54"/>
        <end position="74"/>
    </location>
</feature>
<feature type="transmembrane region" description="Helical" evidence="5">
    <location>
        <begin position="324"/>
        <end position="350"/>
    </location>
</feature>
<feature type="transmembrane region" description="Helical" evidence="5">
    <location>
        <begin position="239"/>
        <end position="260"/>
    </location>
</feature>
<dbReference type="PANTHER" id="PTHR42770">
    <property type="entry name" value="AMINO ACID TRANSPORTER-RELATED"/>
    <property type="match status" value="1"/>
</dbReference>
<dbReference type="AlphaFoldDB" id="A0A2R6A8Q0"/>
<feature type="transmembrane region" description="Helical" evidence="5">
    <location>
        <begin position="459"/>
        <end position="479"/>
    </location>
</feature>
<dbReference type="Gene3D" id="1.20.1740.10">
    <property type="entry name" value="Amino acid/polyamine transporter I"/>
    <property type="match status" value="1"/>
</dbReference>
<dbReference type="InterPro" id="IPR004841">
    <property type="entry name" value="AA-permease/SLC12A_dom"/>
</dbReference>
<dbReference type="EMBL" id="NEXC01000052">
    <property type="protein sequence ID" value="PSN82781.1"/>
    <property type="molecule type" value="Genomic_DNA"/>
</dbReference>
<comment type="caution">
    <text evidence="7">The sequence shown here is derived from an EMBL/GenBank/DDBJ whole genome shotgun (WGS) entry which is preliminary data.</text>
</comment>
<evidence type="ECO:0000313" key="7">
    <source>
        <dbReference type="EMBL" id="PSN82781.1"/>
    </source>
</evidence>
<feature type="transmembrane region" description="Helical" evidence="5">
    <location>
        <begin position="485"/>
        <end position="510"/>
    </location>
</feature>
<keyword evidence="4 5" id="KW-0472">Membrane</keyword>
<evidence type="ECO:0000259" key="6">
    <source>
        <dbReference type="Pfam" id="PF00324"/>
    </source>
</evidence>
<feature type="domain" description="Amino acid permease/ SLC12A" evidence="6">
    <location>
        <begin position="21"/>
        <end position="511"/>
    </location>
</feature>
<evidence type="ECO:0000256" key="2">
    <source>
        <dbReference type="ARBA" id="ARBA00022692"/>
    </source>
</evidence>
<comment type="subcellular location">
    <subcellularLocation>
        <location evidence="1">Membrane</location>
        <topology evidence="1">Multi-pass membrane protein</topology>
    </subcellularLocation>
</comment>
<feature type="transmembrane region" description="Helical" evidence="5">
    <location>
        <begin position="94"/>
        <end position="116"/>
    </location>
</feature>
<protein>
    <recommendedName>
        <fullName evidence="6">Amino acid permease/ SLC12A domain-containing protein</fullName>
    </recommendedName>
</protein>
<evidence type="ECO:0000256" key="3">
    <source>
        <dbReference type="ARBA" id="ARBA00022989"/>
    </source>
</evidence>
<proteinExistence type="predicted"/>